<feature type="compositionally biased region" description="Low complexity" evidence="1">
    <location>
        <begin position="411"/>
        <end position="423"/>
    </location>
</feature>
<name>A0A7S3R3G7_DUNTE</name>
<evidence type="ECO:0000256" key="1">
    <source>
        <dbReference type="SAM" id="MobiDB-lite"/>
    </source>
</evidence>
<accession>A0A7S3R3G7</accession>
<protein>
    <submittedName>
        <fullName evidence="2">Uncharacterized protein</fullName>
    </submittedName>
</protein>
<feature type="compositionally biased region" description="Low complexity" evidence="1">
    <location>
        <begin position="210"/>
        <end position="222"/>
    </location>
</feature>
<gene>
    <name evidence="2" type="ORF">DTER00134_LOCUS16489</name>
</gene>
<proteinExistence type="predicted"/>
<evidence type="ECO:0000313" key="2">
    <source>
        <dbReference type="EMBL" id="CAE0501416.1"/>
    </source>
</evidence>
<dbReference type="EMBL" id="HBIP01027315">
    <property type="protein sequence ID" value="CAE0501416.1"/>
    <property type="molecule type" value="Transcribed_RNA"/>
</dbReference>
<organism evidence="2">
    <name type="scientific">Dunaliella tertiolecta</name>
    <name type="common">Green alga</name>
    <dbReference type="NCBI Taxonomy" id="3047"/>
    <lineage>
        <taxon>Eukaryota</taxon>
        <taxon>Viridiplantae</taxon>
        <taxon>Chlorophyta</taxon>
        <taxon>core chlorophytes</taxon>
        <taxon>Chlorophyceae</taxon>
        <taxon>CS clade</taxon>
        <taxon>Chlamydomonadales</taxon>
        <taxon>Dunaliellaceae</taxon>
        <taxon>Dunaliella</taxon>
    </lineage>
</organism>
<feature type="region of interest" description="Disordered" evidence="1">
    <location>
        <begin position="407"/>
        <end position="431"/>
    </location>
</feature>
<sequence length="431" mass="45384">MLSGRACSSSSSKSLGVLDFSDSCRVHQSIRAGKNSPHAGHAVLPCLSLQQSKCLGARGPSHLFLRRGLLLQVAKSSGGQDASSTDWPMPPAPTRLSDPWAALLMAWHASRGGSLLAAQCLVEAALQLHFNGTSFTEIQIGLKLATLGGDPSSGGSSTTTSIHLLDAGDEAMLLSWVALVLITAQEVGVVPKTGGPGAQPFPQSTPPPSSATTASPSAQQPPSEFPYLAQLSQQQQQQQQPEASVGMLPKPSPARARFVRQRAAGTQQRQQGEQDPQRFMQDSPVPPDDSRVQQTRPPPLQDPQPLEEPPVQQAVASPPTSARARFVRRKSSPAGPLQEEQHQQQQAPLGEQQQQQQHSAAELAIGGRQEQLQSATASARGAGGGGRGIIRGSLVSAAVREIESTWVPPTAGALRAGRGRSSSGRGGPRWR</sequence>
<reference evidence="2" key="1">
    <citation type="submission" date="2021-01" db="EMBL/GenBank/DDBJ databases">
        <authorList>
            <person name="Corre E."/>
            <person name="Pelletier E."/>
            <person name="Niang G."/>
            <person name="Scheremetjew M."/>
            <person name="Finn R."/>
            <person name="Kale V."/>
            <person name="Holt S."/>
            <person name="Cochrane G."/>
            <person name="Meng A."/>
            <person name="Brown T."/>
            <person name="Cohen L."/>
        </authorList>
    </citation>
    <scope>NUCLEOTIDE SEQUENCE</scope>
    <source>
        <strain evidence="2">CCMP1320</strain>
    </source>
</reference>
<feature type="compositionally biased region" description="Low complexity" evidence="1">
    <location>
        <begin position="334"/>
        <end position="358"/>
    </location>
</feature>
<feature type="compositionally biased region" description="Low complexity" evidence="1">
    <location>
        <begin position="261"/>
        <end position="278"/>
    </location>
</feature>
<feature type="compositionally biased region" description="Pro residues" evidence="1">
    <location>
        <begin position="296"/>
        <end position="308"/>
    </location>
</feature>
<feature type="region of interest" description="Disordered" evidence="1">
    <location>
        <begin position="193"/>
        <end position="388"/>
    </location>
</feature>
<dbReference type="AlphaFoldDB" id="A0A7S3R3G7"/>